<comment type="similarity">
    <text evidence="2">Belongs to the HAD-like hydrolase superfamily.</text>
</comment>
<gene>
    <name evidence="6" type="ORF">MUB46_04840</name>
</gene>
<dbReference type="Gene3D" id="3.40.50.1000">
    <property type="entry name" value="HAD superfamily/HAD-like"/>
    <property type="match status" value="2"/>
</dbReference>
<comment type="caution">
    <text evidence="6">The sequence shown here is derived from an EMBL/GenBank/DDBJ whole genome shotgun (WGS) entry which is preliminary data.</text>
</comment>
<proteinExistence type="inferred from homology"/>
<keyword evidence="7" id="KW-1185">Reference proteome</keyword>
<dbReference type="Pfam" id="PF13242">
    <property type="entry name" value="Hydrolase_like"/>
    <property type="match status" value="1"/>
</dbReference>
<dbReference type="PANTHER" id="PTHR19288:SF46">
    <property type="entry name" value="HALOACID DEHALOGENASE-LIKE HYDROLASE DOMAIN-CONTAINING PROTEIN 2"/>
    <property type="match status" value="1"/>
</dbReference>
<evidence type="ECO:0000313" key="6">
    <source>
        <dbReference type="EMBL" id="MCT8971182.1"/>
    </source>
</evidence>
<dbReference type="GO" id="GO:0046872">
    <property type="term" value="F:metal ion binding"/>
    <property type="evidence" value="ECO:0007669"/>
    <property type="project" value="UniProtKB-KW"/>
</dbReference>
<keyword evidence="4" id="KW-0460">Magnesium</keyword>
<protein>
    <recommendedName>
        <fullName evidence="5">Haloacid dehalogenase-like hydrolase domain-containing protein 2</fullName>
    </recommendedName>
</protein>
<organism evidence="6 7">
    <name type="scientific">Microbaculum marinisediminis</name>
    <dbReference type="NCBI Taxonomy" id="2931392"/>
    <lineage>
        <taxon>Bacteria</taxon>
        <taxon>Pseudomonadati</taxon>
        <taxon>Pseudomonadota</taxon>
        <taxon>Alphaproteobacteria</taxon>
        <taxon>Hyphomicrobiales</taxon>
        <taxon>Tepidamorphaceae</taxon>
        <taxon>Microbaculum</taxon>
    </lineage>
</organism>
<dbReference type="GO" id="GO:0005737">
    <property type="term" value="C:cytoplasm"/>
    <property type="evidence" value="ECO:0007669"/>
    <property type="project" value="TreeGrafter"/>
</dbReference>
<dbReference type="NCBIfam" id="TIGR01460">
    <property type="entry name" value="HAD-SF-IIA"/>
    <property type="match status" value="1"/>
</dbReference>
<evidence type="ECO:0000313" key="7">
    <source>
        <dbReference type="Proteomes" id="UP001320898"/>
    </source>
</evidence>
<reference evidence="6 7" key="1">
    <citation type="submission" date="2022-04" db="EMBL/GenBank/DDBJ databases">
        <authorList>
            <person name="Ye Y.-Q."/>
            <person name="Du Z.-J."/>
        </authorList>
    </citation>
    <scope>NUCLEOTIDE SEQUENCE [LARGE SCALE GENOMIC DNA]</scope>
    <source>
        <strain evidence="6 7">A6E488</strain>
    </source>
</reference>
<dbReference type="GO" id="GO:0016791">
    <property type="term" value="F:phosphatase activity"/>
    <property type="evidence" value="ECO:0007669"/>
    <property type="project" value="InterPro"/>
</dbReference>
<keyword evidence="3" id="KW-0479">Metal-binding</keyword>
<dbReference type="Proteomes" id="UP001320898">
    <property type="component" value="Unassembled WGS sequence"/>
</dbReference>
<dbReference type="EMBL" id="JALIDZ010000002">
    <property type="protein sequence ID" value="MCT8971182.1"/>
    <property type="molecule type" value="Genomic_DNA"/>
</dbReference>
<name>A0AAW5QVD5_9HYPH</name>
<evidence type="ECO:0000256" key="2">
    <source>
        <dbReference type="ARBA" id="ARBA00007958"/>
    </source>
</evidence>
<dbReference type="NCBIfam" id="TIGR01458">
    <property type="entry name" value="HAD-SF-IIA-hyp3"/>
    <property type="match status" value="1"/>
</dbReference>
<dbReference type="InterPro" id="IPR006357">
    <property type="entry name" value="HAD-SF_hydro_IIA"/>
</dbReference>
<comment type="cofactor">
    <cofactor evidence="1">
        <name>Mg(2+)</name>
        <dbReference type="ChEBI" id="CHEBI:18420"/>
    </cofactor>
</comment>
<dbReference type="PANTHER" id="PTHR19288">
    <property type="entry name" value="4-NITROPHENYLPHOSPHATASE-RELATED"/>
    <property type="match status" value="1"/>
</dbReference>
<evidence type="ECO:0000256" key="4">
    <source>
        <dbReference type="ARBA" id="ARBA00022842"/>
    </source>
</evidence>
<dbReference type="SUPFAM" id="SSF56784">
    <property type="entry name" value="HAD-like"/>
    <property type="match status" value="1"/>
</dbReference>
<dbReference type="AlphaFoldDB" id="A0AAW5QVD5"/>
<evidence type="ECO:0000256" key="5">
    <source>
        <dbReference type="ARBA" id="ARBA00039666"/>
    </source>
</evidence>
<sequence>MIRGVLLDLAGVVYVGGAALPGAIAAVERLRRAGLPLGFITNTTRSPKREIIARLTAMGLTVADSELTTPAQAARAWLHAMRRAPHLLIHPALAEDFQDLDDYPETAVVVGDAGAGFTYAAMNGAFRALMDGAGFLALARNRTFRDADGALSLDAGGFVAALEYASDRQAVVVGKPSPDFYATAVAGLGVDAADAVMVGDDVEADVSGALSAGLGAAILVRTGKYRDGAEAGAVPPPTAVMADLAEAADWILRNRG</sequence>
<dbReference type="InterPro" id="IPR023214">
    <property type="entry name" value="HAD_sf"/>
</dbReference>
<keyword evidence="6" id="KW-0378">Hydrolase</keyword>
<accession>A0AAW5QVD5</accession>
<dbReference type="InterPro" id="IPR036412">
    <property type="entry name" value="HAD-like_sf"/>
</dbReference>
<dbReference type="RefSeq" id="WP_261614752.1">
    <property type="nucleotide sequence ID" value="NZ_JALIDZ010000002.1"/>
</dbReference>
<dbReference type="InterPro" id="IPR006355">
    <property type="entry name" value="LHPP/HDHD2"/>
</dbReference>
<evidence type="ECO:0000256" key="3">
    <source>
        <dbReference type="ARBA" id="ARBA00022723"/>
    </source>
</evidence>
<evidence type="ECO:0000256" key="1">
    <source>
        <dbReference type="ARBA" id="ARBA00001946"/>
    </source>
</evidence>
<dbReference type="Pfam" id="PF13344">
    <property type="entry name" value="Hydrolase_6"/>
    <property type="match status" value="1"/>
</dbReference>